<gene>
    <name evidence="1" type="ORF">DZC73_24915</name>
</gene>
<evidence type="ECO:0000313" key="2">
    <source>
        <dbReference type="Proteomes" id="UP000267464"/>
    </source>
</evidence>
<dbReference type="Proteomes" id="UP000267464">
    <property type="component" value="Unassembled WGS sequence"/>
</dbReference>
<evidence type="ECO:0000313" key="1">
    <source>
        <dbReference type="EMBL" id="RQP22291.1"/>
    </source>
</evidence>
<reference evidence="1 2" key="1">
    <citation type="submission" date="2018-08" db="EMBL/GenBank/DDBJ databases">
        <authorList>
            <person name="Khan S.A."/>
            <person name="Jeon C.O."/>
            <person name="Chun B.H."/>
            <person name="Jeong S.E."/>
        </authorList>
    </citation>
    <scope>NUCLEOTIDE SEQUENCE [LARGE SCALE GENOMIC DNA]</scope>
    <source>
        <strain evidence="1 2">S-16</strain>
    </source>
</reference>
<sequence length="272" mass="30868">MSQAAVAADRIVYPRHQALHDPQLDYVLAVLRMAVDKSGASYDLEQSPQVMVQSRAFAELGKPHGAVDIVWAMTDIERERNYLPVRIPIDKGLIGWRLALVRQADVQRWHDVRSISALSAYVAGQMHDWPDTAILRANGLKVSTTSNYEGLFQQVAINRIDYFPRSLIEIGDELASHPELGLAVDPYLVIRYPTAFYFFVSPHWPDLAVDLTRGMEAAIADGSFDRLFDRYFGELTARYRLKERTVLNLTNPLLPAQTPLTRKGLWFQGMQR</sequence>
<reference evidence="1 2" key="2">
    <citation type="submission" date="2018-12" db="EMBL/GenBank/DDBJ databases">
        <title>Rhizobacter gummiphilus sp. nov., a rubber-degrading bacterium isolated from the soil of a botanical garden in Japan.</title>
        <authorList>
            <person name="Shunsuke S.S."/>
        </authorList>
    </citation>
    <scope>NUCLEOTIDE SEQUENCE [LARGE SCALE GENOMIC DNA]</scope>
    <source>
        <strain evidence="1 2">S-16</strain>
    </source>
</reference>
<dbReference type="OrthoDB" id="547680at2"/>
<protein>
    <submittedName>
        <fullName evidence="1">Uncharacterized protein</fullName>
    </submittedName>
</protein>
<organism evidence="1 2">
    <name type="scientific">Piscinibacter terrae</name>
    <dbReference type="NCBI Taxonomy" id="2496871"/>
    <lineage>
        <taxon>Bacteria</taxon>
        <taxon>Pseudomonadati</taxon>
        <taxon>Pseudomonadota</taxon>
        <taxon>Betaproteobacteria</taxon>
        <taxon>Burkholderiales</taxon>
        <taxon>Sphaerotilaceae</taxon>
        <taxon>Piscinibacter</taxon>
    </lineage>
</organism>
<dbReference type="SUPFAM" id="SSF53850">
    <property type="entry name" value="Periplasmic binding protein-like II"/>
    <property type="match status" value="1"/>
</dbReference>
<comment type="caution">
    <text evidence="1">The sequence shown here is derived from an EMBL/GenBank/DDBJ whole genome shotgun (WGS) entry which is preliminary data.</text>
</comment>
<proteinExistence type="predicted"/>
<accession>A0A3N7HNM0</accession>
<keyword evidence="2" id="KW-1185">Reference proteome</keyword>
<dbReference type="AlphaFoldDB" id="A0A3N7HNM0"/>
<dbReference type="EMBL" id="QUSW01000008">
    <property type="protein sequence ID" value="RQP22291.1"/>
    <property type="molecule type" value="Genomic_DNA"/>
</dbReference>
<name>A0A3N7HNM0_9BURK</name>